<organism evidence="1 2">
    <name type="scientific">Cucurbitaria berberidis CBS 394.84</name>
    <dbReference type="NCBI Taxonomy" id="1168544"/>
    <lineage>
        <taxon>Eukaryota</taxon>
        <taxon>Fungi</taxon>
        <taxon>Dikarya</taxon>
        <taxon>Ascomycota</taxon>
        <taxon>Pezizomycotina</taxon>
        <taxon>Dothideomycetes</taxon>
        <taxon>Pleosporomycetidae</taxon>
        <taxon>Pleosporales</taxon>
        <taxon>Pleosporineae</taxon>
        <taxon>Cucurbitariaceae</taxon>
        <taxon>Cucurbitaria</taxon>
    </lineage>
</organism>
<dbReference type="RefSeq" id="XP_040794426.1">
    <property type="nucleotide sequence ID" value="XM_040938299.1"/>
</dbReference>
<dbReference type="GeneID" id="63855553"/>
<accession>A0A9P4GSR5</accession>
<evidence type="ECO:0000313" key="2">
    <source>
        <dbReference type="Proteomes" id="UP000800039"/>
    </source>
</evidence>
<reference evidence="1" key="1">
    <citation type="submission" date="2020-01" db="EMBL/GenBank/DDBJ databases">
        <authorList>
            <consortium name="DOE Joint Genome Institute"/>
            <person name="Haridas S."/>
            <person name="Albert R."/>
            <person name="Binder M."/>
            <person name="Bloem J."/>
            <person name="Labutti K."/>
            <person name="Salamov A."/>
            <person name="Andreopoulos B."/>
            <person name="Baker S.E."/>
            <person name="Barry K."/>
            <person name="Bills G."/>
            <person name="Bluhm B.H."/>
            <person name="Cannon C."/>
            <person name="Castanera R."/>
            <person name="Culley D.E."/>
            <person name="Daum C."/>
            <person name="Ezra D."/>
            <person name="Gonzalez J.B."/>
            <person name="Henrissat B."/>
            <person name="Kuo A."/>
            <person name="Liang C."/>
            <person name="Lipzen A."/>
            <person name="Lutzoni F."/>
            <person name="Magnuson J."/>
            <person name="Mondo S."/>
            <person name="Nolan M."/>
            <person name="Ohm R."/>
            <person name="Pangilinan J."/>
            <person name="Park H.-J."/>
            <person name="Ramirez L."/>
            <person name="Alfaro M."/>
            <person name="Sun H."/>
            <person name="Tritt A."/>
            <person name="Yoshinaga Y."/>
            <person name="Zwiers L.-H."/>
            <person name="Turgeon B.G."/>
            <person name="Goodwin S.B."/>
            <person name="Spatafora J.W."/>
            <person name="Crous P.W."/>
            <person name="Grigoriev I.V."/>
        </authorList>
    </citation>
    <scope>NUCLEOTIDE SEQUENCE</scope>
    <source>
        <strain evidence="1">CBS 394.84</strain>
    </source>
</reference>
<evidence type="ECO:0000313" key="1">
    <source>
        <dbReference type="EMBL" id="KAF1851863.1"/>
    </source>
</evidence>
<sequence length="148" mass="16033">MHRIQCCPVAWAIAGPSGVMTSYRGACAAQAVIAAVDQSDRAEDSDLSVASCATCQPTANGRVLEDESNPHPRGANRSTALATCRRSRKCRAREKAGHGACSRCWARAETFIAVYEWQTCLSRCTIHCPASRRWTAQHAGERQHSCVA</sequence>
<comment type="caution">
    <text evidence="1">The sequence shown here is derived from an EMBL/GenBank/DDBJ whole genome shotgun (WGS) entry which is preliminary data.</text>
</comment>
<dbReference type="AlphaFoldDB" id="A0A9P4GSR5"/>
<name>A0A9P4GSR5_9PLEO</name>
<dbReference type="Proteomes" id="UP000800039">
    <property type="component" value="Unassembled WGS sequence"/>
</dbReference>
<protein>
    <submittedName>
        <fullName evidence="1">Uncharacterized protein</fullName>
    </submittedName>
</protein>
<proteinExistence type="predicted"/>
<keyword evidence="2" id="KW-1185">Reference proteome</keyword>
<dbReference type="EMBL" id="ML976614">
    <property type="protein sequence ID" value="KAF1851863.1"/>
    <property type="molecule type" value="Genomic_DNA"/>
</dbReference>
<gene>
    <name evidence="1" type="ORF">K460DRAFT_42877</name>
</gene>